<keyword evidence="3" id="KW-1185">Reference proteome</keyword>
<dbReference type="EMBL" id="JACVVK020000071">
    <property type="protein sequence ID" value="KAK7495829.1"/>
    <property type="molecule type" value="Genomic_DNA"/>
</dbReference>
<gene>
    <name evidence="2" type="ORF">BaRGS_00012819</name>
</gene>
<protein>
    <submittedName>
        <fullName evidence="2">Uncharacterized protein</fullName>
    </submittedName>
</protein>
<comment type="caution">
    <text evidence="2">The sequence shown here is derived from an EMBL/GenBank/DDBJ whole genome shotgun (WGS) entry which is preliminary data.</text>
</comment>
<feature type="region of interest" description="Disordered" evidence="1">
    <location>
        <begin position="1"/>
        <end position="42"/>
    </location>
</feature>
<dbReference type="Proteomes" id="UP001519460">
    <property type="component" value="Unassembled WGS sequence"/>
</dbReference>
<reference evidence="2 3" key="1">
    <citation type="journal article" date="2023" name="Sci. Data">
        <title>Genome assembly of the Korean intertidal mud-creeper Batillaria attramentaria.</title>
        <authorList>
            <person name="Patra A.K."/>
            <person name="Ho P.T."/>
            <person name="Jun S."/>
            <person name="Lee S.J."/>
            <person name="Kim Y."/>
            <person name="Won Y.J."/>
        </authorList>
    </citation>
    <scope>NUCLEOTIDE SEQUENCE [LARGE SCALE GENOMIC DNA]</scope>
    <source>
        <strain evidence="2">Wonlab-2016</strain>
    </source>
</reference>
<dbReference type="AlphaFoldDB" id="A0ABD0L8T6"/>
<organism evidence="2 3">
    <name type="scientific">Batillaria attramentaria</name>
    <dbReference type="NCBI Taxonomy" id="370345"/>
    <lineage>
        <taxon>Eukaryota</taxon>
        <taxon>Metazoa</taxon>
        <taxon>Spiralia</taxon>
        <taxon>Lophotrochozoa</taxon>
        <taxon>Mollusca</taxon>
        <taxon>Gastropoda</taxon>
        <taxon>Caenogastropoda</taxon>
        <taxon>Sorbeoconcha</taxon>
        <taxon>Cerithioidea</taxon>
        <taxon>Batillariidae</taxon>
        <taxon>Batillaria</taxon>
    </lineage>
</organism>
<sequence length="92" mass="10088">MPEKGTAAATRPQIAGRASRALWGRIPRDTTPAKGDKNRESQSDLAFPVSEFWGFLSGGVSGWRTDCHFNKQTSVPRDYRTAPLVQGKGARK</sequence>
<evidence type="ECO:0000313" key="3">
    <source>
        <dbReference type="Proteomes" id="UP001519460"/>
    </source>
</evidence>
<evidence type="ECO:0000313" key="2">
    <source>
        <dbReference type="EMBL" id="KAK7495829.1"/>
    </source>
</evidence>
<proteinExistence type="predicted"/>
<accession>A0ABD0L8T6</accession>
<evidence type="ECO:0000256" key="1">
    <source>
        <dbReference type="SAM" id="MobiDB-lite"/>
    </source>
</evidence>
<name>A0ABD0L8T6_9CAEN</name>